<keyword evidence="10" id="KW-0573">Peptidoglycan synthesis</keyword>
<dbReference type="PANTHER" id="PTHR21581">
    <property type="entry name" value="D-ALANYL-D-ALANINE CARBOXYPEPTIDASE"/>
    <property type="match status" value="1"/>
</dbReference>
<feature type="active site" evidence="13">
    <location>
        <position position="114"/>
    </location>
</feature>
<name>A0A1H2W7A6_9BACI</name>
<dbReference type="InterPro" id="IPR015956">
    <property type="entry name" value="Peniciliin-bd_prot_C_sf"/>
</dbReference>
<feature type="active site" description="Acyl-ester intermediate" evidence="13">
    <location>
        <position position="50"/>
    </location>
</feature>
<dbReference type="Proteomes" id="UP000199488">
    <property type="component" value="Unassembled WGS sequence"/>
</dbReference>
<dbReference type="Pfam" id="PF07943">
    <property type="entry name" value="PBP5_C"/>
    <property type="match status" value="1"/>
</dbReference>
<sequence>MAAAAIWTFGSTPAQAAEPEIEANASIMIDADTGQVVYEDNTDELLSAASMSKMMTEYIVNKAIEDGDISWNDEVAISDKVRELSLQTNLSNVPLRQDEAYTVEELYEAMAIYSANGATIALAEHIEGSEEAFADRMNQQAGELGMENYEFVNATGLNNSTMVGYAPEGSEENAENMMSANDTALLAYHLLDEYPEVLDVAGVPKKTFKEGTEEPIDMINWNKMLPGLEQEYEGVDGLKTGTTDLAGNAFTGTVEQDGNRYISVVMNAETKMSRFTETAKLYDYAERELESRTLVEKGGEIDGDSSIEVDGGQEESIDVTAGEKLELISSEEIEPEYEIAVSKNEAPIEKGEEVGTVVVTNSEASYVQGGEDRTEVPLTAGEAVDERGWFGNIVQSIGNLFSSVRHAAAGK</sequence>
<keyword evidence="11" id="KW-0961">Cell wall biogenesis/degradation</keyword>
<comment type="similarity">
    <text evidence="3 15">Belongs to the peptidase S11 family.</text>
</comment>
<dbReference type="InterPro" id="IPR001967">
    <property type="entry name" value="Peptidase_S11_N"/>
</dbReference>
<dbReference type="PRINTS" id="PR00725">
    <property type="entry name" value="DADACBPTASE1"/>
</dbReference>
<dbReference type="GO" id="GO:0006508">
    <property type="term" value="P:proteolysis"/>
    <property type="evidence" value="ECO:0007669"/>
    <property type="project" value="UniProtKB-KW"/>
</dbReference>
<feature type="domain" description="Peptidase S11 D-Ala-D-Ala carboxypeptidase A C-terminal" evidence="16">
    <location>
        <begin position="289"/>
        <end position="386"/>
    </location>
</feature>
<evidence type="ECO:0000313" key="17">
    <source>
        <dbReference type="EMBL" id="SDW76437.1"/>
    </source>
</evidence>
<keyword evidence="7" id="KW-0732">Signal</keyword>
<dbReference type="InterPro" id="IPR018044">
    <property type="entry name" value="Peptidase_S11"/>
</dbReference>
<dbReference type="Gene3D" id="2.60.410.10">
    <property type="entry name" value="D-Ala-D-Ala carboxypeptidase, C-terminal domain"/>
    <property type="match status" value="1"/>
</dbReference>
<evidence type="ECO:0000259" key="16">
    <source>
        <dbReference type="SMART" id="SM00936"/>
    </source>
</evidence>
<comment type="function">
    <text evidence="1">Removes C-terminal D-alanyl residues from sugar-peptide cell wall precursors.</text>
</comment>
<evidence type="ECO:0000256" key="8">
    <source>
        <dbReference type="ARBA" id="ARBA00022801"/>
    </source>
</evidence>
<evidence type="ECO:0000256" key="5">
    <source>
        <dbReference type="ARBA" id="ARBA00022645"/>
    </source>
</evidence>
<dbReference type="EC" id="3.4.16.4" evidence="4"/>
<keyword evidence="5 17" id="KW-0121">Carboxypeptidase</keyword>
<evidence type="ECO:0000313" key="18">
    <source>
        <dbReference type="Proteomes" id="UP000199488"/>
    </source>
</evidence>
<evidence type="ECO:0000256" key="11">
    <source>
        <dbReference type="ARBA" id="ARBA00023316"/>
    </source>
</evidence>
<organism evidence="17 18">
    <name type="scientific">Marinococcus luteus</name>
    <dbReference type="NCBI Taxonomy" id="1122204"/>
    <lineage>
        <taxon>Bacteria</taxon>
        <taxon>Bacillati</taxon>
        <taxon>Bacillota</taxon>
        <taxon>Bacilli</taxon>
        <taxon>Bacillales</taxon>
        <taxon>Bacillaceae</taxon>
        <taxon>Marinococcus</taxon>
    </lineage>
</organism>
<dbReference type="InterPro" id="IPR012338">
    <property type="entry name" value="Beta-lactam/transpept-like"/>
</dbReference>
<dbReference type="EMBL" id="FNNC01000005">
    <property type="protein sequence ID" value="SDW76437.1"/>
    <property type="molecule type" value="Genomic_DNA"/>
</dbReference>
<gene>
    <name evidence="17" type="ORF">SAMN05421781_2294</name>
</gene>
<keyword evidence="18" id="KW-1185">Reference proteome</keyword>
<dbReference type="Pfam" id="PF00768">
    <property type="entry name" value="Peptidase_S11"/>
    <property type="match status" value="1"/>
</dbReference>
<proteinExistence type="inferred from homology"/>
<accession>A0A1H2W7A6</accession>
<feature type="binding site" evidence="14">
    <location>
        <position position="239"/>
    </location>
    <ligand>
        <name>substrate</name>
    </ligand>
</feature>
<comment type="catalytic activity">
    <reaction evidence="12">
        <text>Preferential cleavage: (Ac)2-L-Lys-D-Ala-|-D-Ala. Also transpeptidation of peptidyl-alanyl moieties that are N-acyl substituents of D-alanine.</text>
        <dbReference type="EC" id="3.4.16.4"/>
    </reaction>
</comment>
<dbReference type="InterPro" id="IPR037167">
    <property type="entry name" value="Peptidase_S11_C_sf"/>
</dbReference>
<dbReference type="UniPathway" id="UPA00219"/>
<evidence type="ECO:0000256" key="7">
    <source>
        <dbReference type="ARBA" id="ARBA00022729"/>
    </source>
</evidence>
<evidence type="ECO:0000256" key="1">
    <source>
        <dbReference type="ARBA" id="ARBA00003217"/>
    </source>
</evidence>
<comment type="pathway">
    <text evidence="2">Cell wall biogenesis; peptidoglycan biosynthesis.</text>
</comment>
<evidence type="ECO:0000256" key="3">
    <source>
        <dbReference type="ARBA" id="ARBA00007164"/>
    </source>
</evidence>
<protein>
    <recommendedName>
        <fullName evidence="4">serine-type D-Ala-D-Ala carboxypeptidase</fullName>
        <ecNumber evidence="4">3.4.16.4</ecNumber>
    </recommendedName>
</protein>
<evidence type="ECO:0000256" key="14">
    <source>
        <dbReference type="PIRSR" id="PIRSR618044-2"/>
    </source>
</evidence>
<dbReference type="AlphaFoldDB" id="A0A1H2W7A6"/>
<dbReference type="SMART" id="SM00936">
    <property type="entry name" value="PBP5_C"/>
    <property type="match status" value="1"/>
</dbReference>
<dbReference type="SUPFAM" id="SSF56601">
    <property type="entry name" value="beta-lactamase/transpeptidase-like"/>
    <property type="match status" value="1"/>
</dbReference>
<keyword evidence="9" id="KW-0133">Cell shape</keyword>
<evidence type="ECO:0000256" key="15">
    <source>
        <dbReference type="RuleBase" id="RU004016"/>
    </source>
</evidence>
<evidence type="ECO:0000256" key="9">
    <source>
        <dbReference type="ARBA" id="ARBA00022960"/>
    </source>
</evidence>
<dbReference type="GO" id="GO:0071555">
    <property type="term" value="P:cell wall organization"/>
    <property type="evidence" value="ECO:0007669"/>
    <property type="project" value="UniProtKB-KW"/>
</dbReference>
<dbReference type="SUPFAM" id="SSF69189">
    <property type="entry name" value="Penicillin-binding protein associated domain"/>
    <property type="match status" value="1"/>
</dbReference>
<evidence type="ECO:0000256" key="12">
    <source>
        <dbReference type="ARBA" id="ARBA00034000"/>
    </source>
</evidence>
<dbReference type="GO" id="GO:0009252">
    <property type="term" value="P:peptidoglycan biosynthetic process"/>
    <property type="evidence" value="ECO:0007669"/>
    <property type="project" value="UniProtKB-UniPathway"/>
</dbReference>
<keyword evidence="8" id="KW-0378">Hydrolase</keyword>
<evidence type="ECO:0000256" key="10">
    <source>
        <dbReference type="ARBA" id="ARBA00022984"/>
    </source>
</evidence>
<keyword evidence="6" id="KW-0645">Protease</keyword>
<dbReference type="GO" id="GO:0008360">
    <property type="term" value="P:regulation of cell shape"/>
    <property type="evidence" value="ECO:0007669"/>
    <property type="project" value="UniProtKB-KW"/>
</dbReference>
<dbReference type="GO" id="GO:0009002">
    <property type="term" value="F:serine-type D-Ala-D-Ala carboxypeptidase activity"/>
    <property type="evidence" value="ECO:0007669"/>
    <property type="project" value="UniProtKB-EC"/>
</dbReference>
<dbReference type="Gene3D" id="3.40.710.10">
    <property type="entry name" value="DD-peptidase/beta-lactamase superfamily"/>
    <property type="match status" value="1"/>
</dbReference>
<dbReference type="PANTHER" id="PTHR21581:SF11">
    <property type="entry name" value="D-ALANYL-D-ALANINE CARBOXYPEPTIDASE DACA"/>
    <property type="match status" value="1"/>
</dbReference>
<reference evidence="17 18" key="1">
    <citation type="submission" date="2016-10" db="EMBL/GenBank/DDBJ databases">
        <authorList>
            <person name="de Groot N.N."/>
        </authorList>
    </citation>
    <scope>NUCLEOTIDE SEQUENCE [LARGE SCALE GENOMIC DNA]</scope>
    <source>
        <strain evidence="17 18">DSM 23126</strain>
    </source>
</reference>
<evidence type="ECO:0000256" key="6">
    <source>
        <dbReference type="ARBA" id="ARBA00022670"/>
    </source>
</evidence>
<evidence type="ECO:0000256" key="2">
    <source>
        <dbReference type="ARBA" id="ARBA00004752"/>
    </source>
</evidence>
<feature type="active site" description="Proton acceptor" evidence="13">
    <location>
        <position position="53"/>
    </location>
</feature>
<dbReference type="STRING" id="1122204.SAMN05421781_2294"/>
<evidence type="ECO:0000256" key="4">
    <source>
        <dbReference type="ARBA" id="ARBA00012448"/>
    </source>
</evidence>
<dbReference type="InterPro" id="IPR012907">
    <property type="entry name" value="Peptidase_S11_C"/>
</dbReference>
<evidence type="ECO:0000256" key="13">
    <source>
        <dbReference type="PIRSR" id="PIRSR618044-1"/>
    </source>
</evidence>